<accession>A0A806K1K7</accession>
<dbReference type="AlphaFoldDB" id="A0A806K1K7"/>
<protein>
    <submittedName>
        <fullName evidence="1">Uncharacterized protein</fullName>
    </submittedName>
</protein>
<evidence type="ECO:0000313" key="1">
    <source>
        <dbReference type="EMBL" id="AGS53483.1"/>
    </source>
</evidence>
<name>A0A806K1K7_9BACT</name>
<organism evidence="1">
    <name type="scientific">uncultured bacterium contig00038</name>
    <dbReference type="NCBI Taxonomy" id="1181526"/>
    <lineage>
        <taxon>Bacteria</taxon>
        <taxon>environmental samples</taxon>
    </lineage>
</organism>
<sequence length="41" mass="4806">MVGKKIMKNSKFNNYFIMHIDKRMVSTSQKASMIDEGAIRR</sequence>
<dbReference type="EMBL" id="JQ844234">
    <property type="protein sequence ID" value="AGS53483.1"/>
    <property type="molecule type" value="Genomic_DNA"/>
</dbReference>
<proteinExistence type="predicted"/>
<reference evidence="1" key="1">
    <citation type="submission" date="2012-03" db="EMBL/GenBank/DDBJ databases">
        <title>Functional metagenomics reveals considerable lignocellulase gene clusters in the gut microbiome of a wood-feeding higher termite.</title>
        <authorList>
            <person name="Liu N."/>
        </authorList>
    </citation>
    <scope>NUCLEOTIDE SEQUENCE</scope>
</reference>